<sequence>MTNRIDLQGRAAAVTGGAQGIGYAVAARLLDSGAAVALWDRDETLLAQAAASLQASAPGALVLTVAYEQTDPDSIARAVARTEGELGRIDILVNNAGISGPTMPVVDYPLDEWRRIIDIDLNGVFYCCKAVTPGMIARGYGRILNVASIAGKEGNPNAAAYSAAKAGVIALTKSLGKELASHDIAVNCVTPAAAKTRIFDQISQQHIDYMLSRIPRGRFLLVEEAAAMIAWLVSADNSFTTGAVFDLSGGRATY</sequence>
<dbReference type="PANTHER" id="PTHR42760:SF129">
    <property type="entry name" value="OXIDOREDUCTASE"/>
    <property type="match status" value="1"/>
</dbReference>
<dbReference type="PRINTS" id="PR00081">
    <property type="entry name" value="GDHRDH"/>
</dbReference>
<dbReference type="PRINTS" id="PR00080">
    <property type="entry name" value="SDRFAMILY"/>
</dbReference>
<protein>
    <submittedName>
        <fullName evidence="3">SDR family NAD(P)-dependent oxidoreductase</fullName>
    </submittedName>
</protein>
<dbReference type="RefSeq" id="WP_406858085.1">
    <property type="nucleotide sequence ID" value="NZ_CP157484.1"/>
</dbReference>
<dbReference type="Gene3D" id="3.40.50.720">
    <property type="entry name" value="NAD(P)-binding Rossmann-like Domain"/>
    <property type="match status" value="1"/>
</dbReference>
<dbReference type="SUPFAM" id="SSF51735">
    <property type="entry name" value="NAD(P)-binding Rossmann-fold domains"/>
    <property type="match status" value="1"/>
</dbReference>
<name>A0AAU7JLE2_9HYPH</name>
<dbReference type="GO" id="GO:0016616">
    <property type="term" value="F:oxidoreductase activity, acting on the CH-OH group of donors, NAD or NADP as acceptor"/>
    <property type="evidence" value="ECO:0007669"/>
    <property type="project" value="TreeGrafter"/>
</dbReference>
<dbReference type="InterPro" id="IPR002347">
    <property type="entry name" value="SDR_fam"/>
</dbReference>
<evidence type="ECO:0000256" key="2">
    <source>
        <dbReference type="ARBA" id="ARBA00023002"/>
    </source>
</evidence>
<evidence type="ECO:0000313" key="3">
    <source>
        <dbReference type="EMBL" id="XBO41236.1"/>
    </source>
</evidence>
<gene>
    <name evidence="3" type="ORF">ABEG18_10900</name>
</gene>
<dbReference type="InterPro" id="IPR036291">
    <property type="entry name" value="NAD(P)-bd_dom_sf"/>
</dbReference>
<dbReference type="InterPro" id="IPR020904">
    <property type="entry name" value="Sc_DH/Rdtase_CS"/>
</dbReference>
<keyword evidence="2" id="KW-0560">Oxidoreductase</keyword>
<dbReference type="PANTHER" id="PTHR42760">
    <property type="entry name" value="SHORT-CHAIN DEHYDROGENASES/REDUCTASES FAMILY MEMBER"/>
    <property type="match status" value="1"/>
</dbReference>
<organism evidence="3">
    <name type="scientific">Alsobacter sp. KACC 23698</name>
    <dbReference type="NCBI Taxonomy" id="3149229"/>
    <lineage>
        <taxon>Bacteria</taxon>
        <taxon>Pseudomonadati</taxon>
        <taxon>Pseudomonadota</taxon>
        <taxon>Alphaproteobacteria</taxon>
        <taxon>Hyphomicrobiales</taxon>
        <taxon>Alsobacteraceae</taxon>
        <taxon>Alsobacter</taxon>
    </lineage>
</organism>
<accession>A0AAU7JLE2</accession>
<comment type="similarity">
    <text evidence="1">Belongs to the short-chain dehydrogenases/reductases (SDR) family.</text>
</comment>
<reference evidence="3" key="1">
    <citation type="submission" date="2024-05" db="EMBL/GenBank/DDBJ databases">
        <authorList>
            <person name="Kim S."/>
            <person name="Heo J."/>
            <person name="Choi H."/>
            <person name="Choi Y."/>
            <person name="Kwon S.-W."/>
            <person name="Kim Y."/>
        </authorList>
    </citation>
    <scope>NUCLEOTIDE SEQUENCE</scope>
    <source>
        <strain evidence="3">KACC 23698</strain>
    </source>
</reference>
<dbReference type="GO" id="GO:0030497">
    <property type="term" value="P:fatty acid elongation"/>
    <property type="evidence" value="ECO:0007669"/>
    <property type="project" value="TreeGrafter"/>
</dbReference>
<dbReference type="AlphaFoldDB" id="A0AAU7JLE2"/>
<dbReference type="PROSITE" id="PS00061">
    <property type="entry name" value="ADH_SHORT"/>
    <property type="match status" value="1"/>
</dbReference>
<dbReference type="FunFam" id="3.40.50.720:FF:000173">
    <property type="entry name" value="3-oxoacyl-[acyl-carrier protein] reductase"/>
    <property type="match status" value="1"/>
</dbReference>
<dbReference type="Pfam" id="PF13561">
    <property type="entry name" value="adh_short_C2"/>
    <property type="match status" value="1"/>
</dbReference>
<dbReference type="EMBL" id="CP157484">
    <property type="protein sequence ID" value="XBO41236.1"/>
    <property type="molecule type" value="Genomic_DNA"/>
</dbReference>
<proteinExistence type="inferred from homology"/>
<evidence type="ECO:0000256" key="1">
    <source>
        <dbReference type="ARBA" id="ARBA00006484"/>
    </source>
</evidence>